<reference evidence="2 3" key="1">
    <citation type="submission" date="2021-06" db="EMBL/GenBank/DDBJ databases">
        <title>Caerostris extrusa draft genome.</title>
        <authorList>
            <person name="Kono N."/>
            <person name="Arakawa K."/>
        </authorList>
    </citation>
    <scope>NUCLEOTIDE SEQUENCE [LARGE SCALE GENOMIC DNA]</scope>
</reference>
<name>A0AAV4WZE1_CAEEX</name>
<feature type="compositionally biased region" description="Basic and acidic residues" evidence="1">
    <location>
        <begin position="33"/>
        <end position="43"/>
    </location>
</feature>
<gene>
    <name evidence="2" type="ORF">CEXT_640551</name>
</gene>
<proteinExistence type="predicted"/>
<feature type="region of interest" description="Disordered" evidence="1">
    <location>
        <begin position="15"/>
        <end position="73"/>
    </location>
</feature>
<protein>
    <submittedName>
        <fullName evidence="2">Uncharacterized protein</fullName>
    </submittedName>
</protein>
<keyword evidence="3" id="KW-1185">Reference proteome</keyword>
<dbReference type="Proteomes" id="UP001054945">
    <property type="component" value="Unassembled WGS sequence"/>
</dbReference>
<accession>A0AAV4WZE1</accession>
<comment type="caution">
    <text evidence="2">The sequence shown here is derived from an EMBL/GenBank/DDBJ whole genome shotgun (WGS) entry which is preliminary data.</text>
</comment>
<evidence type="ECO:0000256" key="1">
    <source>
        <dbReference type="SAM" id="MobiDB-lite"/>
    </source>
</evidence>
<dbReference type="EMBL" id="BPLR01016922">
    <property type="protein sequence ID" value="GIY87320.1"/>
    <property type="molecule type" value="Genomic_DNA"/>
</dbReference>
<organism evidence="2 3">
    <name type="scientific">Caerostris extrusa</name>
    <name type="common">Bark spider</name>
    <name type="synonym">Caerostris bankana</name>
    <dbReference type="NCBI Taxonomy" id="172846"/>
    <lineage>
        <taxon>Eukaryota</taxon>
        <taxon>Metazoa</taxon>
        <taxon>Ecdysozoa</taxon>
        <taxon>Arthropoda</taxon>
        <taxon>Chelicerata</taxon>
        <taxon>Arachnida</taxon>
        <taxon>Araneae</taxon>
        <taxon>Araneomorphae</taxon>
        <taxon>Entelegynae</taxon>
        <taxon>Araneoidea</taxon>
        <taxon>Araneidae</taxon>
        <taxon>Caerostris</taxon>
    </lineage>
</organism>
<evidence type="ECO:0000313" key="2">
    <source>
        <dbReference type="EMBL" id="GIY87320.1"/>
    </source>
</evidence>
<evidence type="ECO:0000313" key="3">
    <source>
        <dbReference type="Proteomes" id="UP001054945"/>
    </source>
</evidence>
<feature type="compositionally biased region" description="Polar residues" evidence="1">
    <location>
        <begin position="16"/>
        <end position="28"/>
    </location>
</feature>
<dbReference type="AlphaFoldDB" id="A0AAV4WZE1"/>
<sequence>MVRYSDSLKEVIAEISKNSMRKQGNPEYNENPPRSKDTPRLTADDDDQQADQSNKKIYIPPIIVDDQSDDRSPINEKQLLEDLNHLTKKQ</sequence>